<protein>
    <submittedName>
        <fullName evidence="2">E4 protein</fullName>
    </submittedName>
</protein>
<feature type="region of interest" description="Disordered" evidence="1">
    <location>
        <begin position="120"/>
        <end position="199"/>
    </location>
</feature>
<reference evidence="2" key="1">
    <citation type="journal article" date="2018" name="Nat. Med.">
        <title>Expanded skin virome in DOCK8-deficient patients.</title>
        <authorList>
            <consortium name="NISC Comparative Sequencing Program"/>
            <person name="Tirosh O."/>
            <person name="Conlan S."/>
            <person name="Deming C."/>
            <person name="Lee-Lin S.Q."/>
            <person name="Huang X."/>
            <person name="Su H.C."/>
            <person name="Freeman A.F."/>
            <person name="Segre J.A."/>
            <person name="Kong H.H."/>
        </authorList>
    </citation>
    <scope>NUCLEOTIDE SEQUENCE</scope>
    <source>
        <strain evidence="2">HPV-mSK_091</strain>
    </source>
</reference>
<organism evidence="2">
    <name type="scientific">Human papillomavirus</name>
    <dbReference type="NCBI Taxonomy" id="10566"/>
    <lineage>
        <taxon>Viruses</taxon>
        <taxon>Monodnaviria</taxon>
        <taxon>Shotokuvirae</taxon>
        <taxon>Cossaviricota</taxon>
        <taxon>Papovaviricetes</taxon>
        <taxon>Zurhausenvirales</taxon>
        <taxon>Papillomaviridae</taxon>
    </lineage>
</organism>
<proteinExistence type="predicted"/>
<dbReference type="EMBL" id="MH777234">
    <property type="protein sequence ID" value="AYA93888.1"/>
    <property type="molecule type" value="Genomic_DNA"/>
</dbReference>
<feature type="compositionally biased region" description="Basic and acidic residues" evidence="1">
    <location>
        <begin position="141"/>
        <end position="152"/>
    </location>
</feature>
<name>A0A385PJU9_9PAPI</name>
<evidence type="ECO:0000313" key="2">
    <source>
        <dbReference type="EMBL" id="AYA93888.1"/>
    </source>
</evidence>
<accession>A0A385PJU9</accession>
<sequence>MLRRHGHYKTQVRIYLTHLPETVSKREALMLRFGLTKILKMHFPTQIGHGFIIKMSRKNGTRYQVKQIIMGYILMNKMETEHTFYCLRKMLHDMVIPMNGLLMLKMNNCPFHLTARLGGLRVTSPQRPPLTATLRQPPDTPRPRRPTDEERNKHRRKVLGLPSGLHPDEDDEEEKENRAPVKEEEEEEVEVKAEQSSSVHQLLTKLGEAIDQLTEQVYRDLKYFKQRLGIPTSS</sequence>
<evidence type="ECO:0000256" key="1">
    <source>
        <dbReference type="SAM" id="MobiDB-lite"/>
    </source>
</evidence>